<dbReference type="InterPro" id="IPR046335">
    <property type="entry name" value="LacI/GalR-like_sensor"/>
</dbReference>
<evidence type="ECO:0000259" key="4">
    <source>
        <dbReference type="Pfam" id="PF13377"/>
    </source>
</evidence>
<dbReference type="GO" id="GO:0003700">
    <property type="term" value="F:DNA-binding transcription factor activity"/>
    <property type="evidence" value="ECO:0007669"/>
    <property type="project" value="TreeGrafter"/>
</dbReference>
<reference evidence="5" key="1">
    <citation type="submission" date="2020-02" db="EMBL/GenBank/DDBJ databases">
        <authorList>
            <person name="Meier V. D."/>
        </authorList>
    </citation>
    <scope>NUCLEOTIDE SEQUENCE</scope>
    <source>
        <strain evidence="5">AVDCRST_MAG77</strain>
    </source>
</reference>
<organism evidence="5">
    <name type="scientific">uncultured Chloroflexota bacterium</name>
    <dbReference type="NCBI Taxonomy" id="166587"/>
    <lineage>
        <taxon>Bacteria</taxon>
        <taxon>Bacillati</taxon>
        <taxon>Chloroflexota</taxon>
        <taxon>environmental samples</taxon>
    </lineage>
</organism>
<gene>
    <name evidence="5" type="ORF">AVDCRST_MAG77-5885</name>
</gene>
<keyword evidence="1" id="KW-0805">Transcription regulation</keyword>
<dbReference type="Pfam" id="PF13377">
    <property type="entry name" value="Peripla_BP_3"/>
    <property type="match status" value="1"/>
</dbReference>
<name>A0A6J4KEF6_9CHLR</name>
<dbReference type="CDD" id="cd06267">
    <property type="entry name" value="PBP1_LacI_sugar_binding-like"/>
    <property type="match status" value="1"/>
</dbReference>
<dbReference type="AlphaFoldDB" id="A0A6J4KEF6"/>
<keyword evidence="2" id="KW-0238">DNA-binding</keyword>
<protein>
    <recommendedName>
        <fullName evidence="4">Transcriptional regulator LacI/GalR-like sensor domain-containing protein</fullName>
    </recommendedName>
</protein>
<accession>A0A6J4KEF6</accession>
<evidence type="ECO:0000256" key="1">
    <source>
        <dbReference type="ARBA" id="ARBA00023015"/>
    </source>
</evidence>
<evidence type="ECO:0000256" key="2">
    <source>
        <dbReference type="ARBA" id="ARBA00023125"/>
    </source>
</evidence>
<dbReference type="GO" id="GO:0000976">
    <property type="term" value="F:transcription cis-regulatory region binding"/>
    <property type="evidence" value="ECO:0007669"/>
    <property type="project" value="TreeGrafter"/>
</dbReference>
<dbReference type="PANTHER" id="PTHR30146:SF109">
    <property type="entry name" value="HTH-TYPE TRANSCRIPTIONAL REGULATOR GALS"/>
    <property type="match status" value="1"/>
</dbReference>
<evidence type="ECO:0000313" key="5">
    <source>
        <dbReference type="EMBL" id="CAA9303697.1"/>
    </source>
</evidence>
<dbReference type="InterPro" id="IPR028082">
    <property type="entry name" value="Peripla_BP_I"/>
</dbReference>
<feature type="domain" description="Transcriptional regulator LacI/GalR-like sensor" evidence="4">
    <location>
        <begin position="45"/>
        <end position="224"/>
    </location>
</feature>
<dbReference type="Gene3D" id="3.40.50.2300">
    <property type="match status" value="2"/>
</dbReference>
<dbReference type="PANTHER" id="PTHR30146">
    <property type="entry name" value="LACI-RELATED TRANSCRIPTIONAL REPRESSOR"/>
    <property type="match status" value="1"/>
</dbReference>
<dbReference type="SUPFAM" id="SSF53822">
    <property type="entry name" value="Periplasmic binding protein-like I"/>
    <property type="match status" value="1"/>
</dbReference>
<proteinExistence type="predicted"/>
<evidence type="ECO:0000256" key="3">
    <source>
        <dbReference type="ARBA" id="ARBA00023163"/>
    </source>
</evidence>
<keyword evidence="3" id="KW-0804">Transcription</keyword>
<sequence>MDTCLAEDHLAEIADLGQPCVLLNREHPHLPWVAADRRQGTGLAAAHLLAQGRSRLGLLTAAYPGGVPADERPELAGFRDALRAAGRRPESGLVRFASVSGDPELATADLLRTLLSAPRQEGSGGSDAGLVVFSYTLGPAAARAIARCGVRVPDDLALVVGDEDPEAREAQGVPGMPATAVTAPKFEMAQAAARLLLKLVRAETVTGDERSQRFPMELNVRWTCGARSRTAAASVEAYS</sequence>
<dbReference type="EMBL" id="CADCTC010000308">
    <property type="protein sequence ID" value="CAA9303697.1"/>
    <property type="molecule type" value="Genomic_DNA"/>
</dbReference>